<dbReference type="Proteomes" id="UP001159641">
    <property type="component" value="Unassembled WGS sequence"/>
</dbReference>
<evidence type="ECO:0000313" key="1">
    <source>
        <dbReference type="EMBL" id="KAJ8796174.1"/>
    </source>
</evidence>
<sequence length="77" mass="8553">MCLAYGPEARIAVNINSLELTPSSPPASFAAFPGSVKRLEHPHPVHQFLALSRIVSVWRLQDQCTWEPHPLGSQARH</sequence>
<protein>
    <submittedName>
        <fullName evidence="1">Uncharacterized protein</fullName>
    </submittedName>
</protein>
<keyword evidence="2" id="KW-1185">Reference proteome</keyword>
<gene>
    <name evidence="1" type="ORF">J1605_018116</name>
</gene>
<dbReference type="EMBL" id="JAIQCJ010000521">
    <property type="protein sequence ID" value="KAJ8796174.1"/>
    <property type="molecule type" value="Genomic_DNA"/>
</dbReference>
<comment type="caution">
    <text evidence="1">The sequence shown here is derived from an EMBL/GenBank/DDBJ whole genome shotgun (WGS) entry which is preliminary data.</text>
</comment>
<proteinExistence type="predicted"/>
<reference evidence="1 2" key="1">
    <citation type="submission" date="2022-11" db="EMBL/GenBank/DDBJ databases">
        <title>Whole genome sequence of Eschrichtius robustus ER-17-0199.</title>
        <authorList>
            <person name="Bruniche-Olsen A."/>
            <person name="Black A.N."/>
            <person name="Fields C.J."/>
            <person name="Walden K."/>
            <person name="Dewoody J.A."/>
        </authorList>
    </citation>
    <scope>NUCLEOTIDE SEQUENCE [LARGE SCALE GENOMIC DNA]</scope>
    <source>
        <strain evidence="1">ER-17-0199</strain>
        <tissue evidence="1">Blubber</tissue>
    </source>
</reference>
<accession>A0AB34I0P2</accession>
<organism evidence="1 2">
    <name type="scientific">Eschrichtius robustus</name>
    <name type="common">California gray whale</name>
    <name type="synonym">Eschrichtius gibbosus</name>
    <dbReference type="NCBI Taxonomy" id="9764"/>
    <lineage>
        <taxon>Eukaryota</taxon>
        <taxon>Metazoa</taxon>
        <taxon>Chordata</taxon>
        <taxon>Craniata</taxon>
        <taxon>Vertebrata</taxon>
        <taxon>Euteleostomi</taxon>
        <taxon>Mammalia</taxon>
        <taxon>Eutheria</taxon>
        <taxon>Laurasiatheria</taxon>
        <taxon>Artiodactyla</taxon>
        <taxon>Whippomorpha</taxon>
        <taxon>Cetacea</taxon>
        <taxon>Mysticeti</taxon>
        <taxon>Eschrichtiidae</taxon>
        <taxon>Eschrichtius</taxon>
    </lineage>
</organism>
<evidence type="ECO:0000313" key="2">
    <source>
        <dbReference type="Proteomes" id="UP001159641"/>
    </source>
</evidence>
<dbReference type="AlphaFoldDB" id="A0AB34I0P2"/>
<name>A0AB34I0P2_ESCRO</name>